<organism evidence="2 3">
    <name type="scientific">Elaeis guineensis var. tenera</name>
    <name type="common">Oil palm</name>
    <dbReference type="NCBI Taxonomy" id="51953"/>
    <lineage>
        <taxon>Eukaryota</taxon>
        <taxon>Viridiplantae</taxon>
        <taxon>Streptophyta</taxon>
        <taxon>Embryophyta</taxon>
        <taxon>Tracheophyta</taxon>
        <taxon>Spermatophyta</taxon>
        <taxon>Magnoliopsida</taxon>
        <taxon>Liliopsida</taxon>
        <taxon>Arecaceae</taxon>
        <taxon>Arecoideae</taxon>
        <taxon>Cocoseae</taxon>
        <taxon>Elaeidinae</taxon>
        <taxon>Elaeis</taxon>
    </lineage>
</organism>
<accession>A0A8N4I559</accession>
<evidence type="ECO:0000313" key="3">
    <source>
        <dbReference type="RefSeq" id="XP_029116336.1"/>
    </source>
</evidence>
<sequence length="78" mass="8697">MPSTTSEASFPFGYRASGASPRVAEPKFSLSRRRQQVLPHLFEAEAIRINYSELKMKDASAASEHNATQSEKKRVLVT</sequence>
<keyword evidence="2" id="KW-1185">Reference proteome</keyword>
<evidence type="ECO:0000313" key="2">
    <source>
        <dbReference type="Proteomes" id="UP000504607"/>
    </source>
</evidence>
<feature type="region of interest" description="Disordered" evidence="1">
    <location>
        <begin position="58"/>
        <end position="78"/>
    </location>
</feature>
<name>A0A8N4I559_ELAGV</name>
<feature type="region of interest" description="Disordered" evidence="1">
    <location>
        <begin position="1"/>
        <end position="30"/>
    </location>
</feature>
<dbReference type="RefSeq" id="XP_029116336.1">
    <property type="nucleotide sequence ID" value="XM_029260503.1"/>
</dbReference>
<reference evidence="3" key="1">
    <citation type="submission" date="2025-08" db="UniProtKB">
        <authorList>
            <consortium name="RefSeq"/>
        </authorList>
    </citation>
    <scope>IDENTIFICATION</scope>
</reference>
<protein>
    <submittedName>
        <fullName evidence="3">Uncharacterized protein LOC105060267 isoform X2</fullName>
    </submittedName>
</protein>
<evidence type="ECO:0000256" key="1">
    <source>
        <dbReference type="SAM" id="MobiDB-lite"/>
    </source>
</evidence>
<dbReference type="Proteomes" id="UP000504607">
    <property type="component" value="Unplaced"/>
</dbReference>
<gene>
    <name evidence="3" type="primary">LOC105060267</name>
</gene>
<dbReference type="AlphaFoldDB" id="A0A8N4I559"/>
<proteinExistence type="predicted"/>